<feature type="region of interest" description="Disordered" evidence="13">
    <location>
        <begin position="489"/>
        <end position="529"/>
    </location>
</feature>
<evidence type="ECO:0000256" key="12">
    <source>
        <dbReference type="RuleBase" id="RU364052"/>
    </source>
</evidence>
<evidence type="ECO:0000256" key="2">
    <source>
        <dbReference type="ARBA" id="ARBA00001974"/>
    </source>
</evidence>
<comment type="pathway">
    <text evidence="4 12">Porphyrin-containing compound metabolism; protoheme biosynthesis.</text>
</comment>
<evidence type="ECO:0000256" key="11">
    <source>
        <dbReference type="ARBA" id="ARBA00023133"/>
    </source>
</evidence>
<dbReference type="InterPro" id="IPR036188">
    <property type="entry name" value="FAD/NAD-bd_sf"/>
</dbReference>
<comment type="function">
    <text evidence="3 12">Involved in coproporphyrin-dependent heme b biosynthesis. Catalyzes the oxidation of coproporphyrinogen III to coproporphyrin III.</text>
</comment>
<evidence type="ECO:0000256" key="6">
    <source>
        <dbReference type="ARBA" id="ARBA00012402"/>
    </source>
</evidence>
<dbReference type="GO" id="GO:0004729">
    <property type="term" value="F:oxygen-dependent protoporphyrinogen oxidase activity"/>
    <property type="evidence" value="ECO:0007669"/>
    <property type="project" value="UniProtKB-UniRule"/>
</dbReference>
<dbReference type="NCBIfam" id="TIGR00562">
    <property type="entry name" value="proto_IX_ox"/>
    <property type="match status" value="1"/>
</dbReference>
<dbReference type="PANTHER" id="PTHR42923:SF3">
    <property type="entry name" value="PROTOPORPHYRINOGEN OXIDASE"/>
    <property type="match status" value="1"/>
</dbReference>
<dbReference type="Gene3D" id="1.10.3110.10">
    <property type="entry name" value="protoporphyrinogen ix oxidase, domain 3"/>
    <property type="match status" value="1"/>
</dbReference>
<evidence type="ECO:0000256" key="8">
    <source>
        <dbReference type="ARBA" id="ARBA00022630"/>
    </source>
</evidence>
<dbReference type="Pfam" id="PF01593">
    <property type="entry name" value="Amino_oxidase"/>
    <property type="match status" value="1"/>
</dbReference>
<keyword evidence="9 12" id="KW-0274">FAD</keyword>
<evidence type="ECO:0000313" key="15">
    <source>
        <dbReference type="EMBL" id="GGG50181.1"/>
    </source>
</evidence>
<dbReference type="InterPro" id="IPR050464">
    <property type="entry name" value="Zeta_carotene_desat/Oxidored"/>
</dbReference>
<keyword evidence="10 12" id="KW-0560">Oxidoreductase</keyword>
<evidence type="ECO:0000259" key="14">
    <source>
        <dbReference type="Pfam" id="PF01593"/>
    </source>
</evidence>
<organism evidence="15 16">
    <name type="scientific">Kocuria dechangensis</name>
    <dbReference type="NCBI Taxonomy" id="1176249"/>
    <lineage>
        <taxon>Bacteria</taxon>
        <taxon>Bacillati</taxon>
        <taxon>Actinomycetota</taxon>
        <taxon>Actinomycetes</taxon>
        <taxon>Micrococcales</taxon>
        <taxon>Micrococcaceae</taxon>
        <taxon>Kocuria</taxon>
    </lineage>
</organism>
<feature type="domain" description="Amine oxidase" evidence="14">
    <location>
        <begin position="29"/>
        <end position="470"/>
    </location>
</feature>
<dbReference type="PANTHER" id="PTHR42923">
    <property type="entry name" value="PROTOPORPHYRINOGEN OXIDASE"/>
    <property type="match status" value="1"/>
</dbReference>
<evidence type="ECO:0000256" key="13">
    <source>
        <dbReference type="SAM" id="MobiDB-lite"/>
    </source>
</evidence>
<evidence type="ECO:0000256" key="5">
    <source>
        <dbReference type="ARBA" id="ARBA00008310"/>
    </source>
</evidence>
<dbReference type="Proteomes" id="UP000638848">
    <property type="component" value="Unassembled WGS sequence"/>
</dbReference>
<dbReference type="SUPFAM" id="SSF51905">
    <property type="entry name" value="FAD/NAD(P)-binding domain"/>
    <property type="match status" value="1"/>
</dbReference>
<reference evidence="15" key="2">
    <citation type="submission" date="2020-09" db="EMBL/GenBank/DDBJ databases">
        <authorList>
            <person name="Sun Q."/>
            <person name="Zhou Y."/>
        </authorList>
    </citation>
    <scope>NUCLEOTIDE SEQUENCE</scope>
    <source>
        <strain evidence="15">CGMCC 1.12187</strain>
    </source>
</reference>
<name>A0A917LQZ1_9MICC</name>
<keyword evidence="11 12" id="KW-0350">Heme biosynthesis</keyword>
<evidence type="ECO:0000256" key="4">
    <source>
        <dbReference type="ARBA" id="ARBA00004744"/>
    </source>
</evidence>
<evidence type="ECO:0000256" key="3">
    <source>
        <dbReference type="ARBA" id="ARBA00002185"/>
    </source>
</evidence>
<comment type="similarity">
    <text evidence="5 12">Belongs to the protoporphyrinogen/coproporphyrinogen oxidase family. Coproporphyrinogen III oxidase subfamily.</text>
</comment>
<comment type="cofactor">
    <cofactor evidence="2 12">
        <name>FAD</name>
        <dbReference type="ChEBI" id="CHEBI:57692"/>
    </cofactor>
</comment>
<dbReference type="Gene3D" id="3.90.660.20">
    <property type="entry name" value="Protoporphyrinogen oxidase, mitochondrial, domain 2"/>
    <property type="match status" value="1"/>
</dbReference>
<dbReference type="GO" id="GO:0005737">
    <property type="term" value="C:cytoplasm"/>
    <property type="evidence" value="ECO:0007669"/>
    <property type="project" value="UniProtKB-SubCell"/>
</dbReference>
<dbReference type="EC" id="1.3.3.15" evidence="6 12"/>
<dbReference type="SUPFAM" id="SSF54373">
    <property type="entry name" value="FAD-linked reductases, C-terminal domain"/>
    <property type="match status" value="1"/>
</dbReference>
<protein>
    <recommendedName>
        <fullName evidence="7 12">Coproporphyrinogen III oxidase</fullName>
        <ecNumber evidence="6 12">1.3.3.15</ecNumber>
    </recommendedName>
</protein>
<dbReference type="RefSeq" id="WP_229741593.1">
    <property type="nucleotide sequence ID" value="NZ_BMEQ01000004.1"/>
</dbReference>
<evidence type="ECO:0000313" key="16">
    <source>
        <dbReference type="Proteomes" id="UP000638848"/>
    </source>
</evidence>
<evidence type="ECO:0000256" key="10">
    <source>
        <dbReference type="ARBA" id="ARBA00023002"/>
    </source>
</evidence>
<feature type="region of interest" description="Disordered" evidence="13">
    <location>
        <begin position="1"/>
        <end position="21"/>
    </location>
</feature>
<comment type="caution">
    <text evidence="15">The sequence shown here is derived from an EMBL/GenBank/DDBJ whole genome shotgun (WGS) entry which is preliminary data.</text>
</comment>
<dbReference type="AlphaFoldDB" id="A0A917LQZ1"/>
<feature type="compositionally biased region" description="Low complexity" evidence="13">
    <location>
        <begin position="500"/>
        <end position="514"/>
    </location>
</feature>
<proteinExistence type="inferred from homology"/>
<evidence type="ECO:0000256" key="9">
    <source>
        <dbReference type="ARBA" id="ARBA00022827"/>
    </source>
</evidence>
<dbReference type="GO" id="GO:0006783">
    <property type="term" value="P:heme biosynthetic process"/>
    <property type="evidence" value="ECO:0007669"/>
    <property type="project" value="UniProtKB-UniRule"/>
</dbReference>
<evidence type="ECO:0000256" key="7">
    <source>
        <dbReference type="ARBA" id="ARBA00019046"/>
    </source>
</evidence>
<sequence length="529" mass="54789">MSPDPAGPGSSGSGPSRPPRSALVVGGGIAGLVAARDLAARGLKVTLVEAQDHLGGAVGAHRVAGLVLDSGAESFATRSRAVPDLLAELGLADRVVQPNRAGSWLYLPEGAVPAPNSGVLGIPADPTAPRLRATLGRAGVLRAAMDRRLPAFVGTTERSLGGLVRARMGERVLERLVAPVTAGVHSAHPDDLDVDTVAPGLRRALREHGSLGAAAAALRRAAPAGSNVAGLRGGMNALSETLVRDLERTGVKLVTGYDVIALDRDPRRRGWMVIQRQPRNGDKTAVARGELLVVATDGATAVRLLSSHRQELQRFVPEPGPQVALATLVVDDHRLDGAPRGTGLLVSEEARGVRAKALTHATAKWEWIREAAGHGRHVLRLSYGRAQSDAAAVPPEVSLPDDQLIRLALSDASTLMGLTLRPEQLVAADIVRWRSALPRAGVGHARRVSEFRGALGELPGVVAVGAWLAGTGLASVVGDTRAQVQGLLDRAGVPAPRPAPDSSTDSAASPAAPTTAPPTPPTTAPRRKD</sequence>
<comment type="subcellular location">
    <subcellularLocation>
        <location evidence="12">Cytoplasm</location>
    </subcellularLocation>
</comment>
<dbReference type="Gene3D" id="3.50.50.60">
    <property type="entry name" value="FAD/NAD(P)-binding domain"/>
    <property type="match status" value="1"/>
</dbReference>
<reference evidence="15" key="1">
    <citation type="journal article" date="2014" name="Int. J. Syst. Evol. Microbiol.">
        <title>Complete genome sequence of Corynebacterium casei LMG S-19264T (=DSM 44701T), isolated from a smear-ripened cheese.</title>
        <authorList>
            <consortium name="US DOE Joint Genome Institute (JGI-PGF)"/>
            <person name="Walter F."/>
            <person name="Albersmeier A."/>
            <person name="Kalinowski J."/>
            <person name="Ruckert C."/>
        </authorList>
    </citation>
    <scope>NUCLEOTIDE SEQUENCE</scope>
    <source>
        <strain evidence="15">CGMCC 1.12187</strain>
    </source>
</reference>
<dbReference type="InterPro" id="IPR004572">
    <property type="entry name" value="Protoporphyrinogen_oxidase"/>
</dbReference>
<accession>A0A917LQZ1</accession>
<keyword evidence="12" id="KW-0963">Cytoplasm</keyword>
<evidence type="ECO:0000256" key="1">
    <source>
        <dbReference type="ARBA" id="ARBA00001755"/>
    </source>
</evidence>
<comment type="catalytic activity">
    <reaction evidence="1">
        <text>coproporphyrinogen III + 3 O2 = coproporphyrin III + 3 H2O2</text>
        <dbReference type="Rhea" id="RHEA:43436"/>
        <dbReference type="ChEBI" id="CHEBI:15379"/>
        <dbReference type="ChEBI" id="CHEBI:16240"/>
        <dbReference type="ChEBI" id="CHEBI:57309"/>
        <dbReference type="ChEBI" id="CHEBI:131725"/>
        <dbReference type="EC" id="1.3.3.15"/>
    </reaction>
    <physiologicalReaction direction="left-to-right" evidence="1">
        <dbReference type="Rhea" id="RHEA:43437"/>
    </physiologicalReaction>
</comment>
<dbReference type="InterPro" id="IPR002937">
    <property type="entry name" value="Amino_oxidase"/>
</dbReference>
<keyword evidence="8 12" id="KW-0285">Flavoprotein</keyword>
<gene>
    <name evidence="15" type="ORF">GCM10011374_10870</name>
</gene>
<dbReference type="EMBL" id="BMEQ01000004">
    <property type="protein sequence ID" value="GGG50181.1"/>
    <property type="molecule type" value="Genomic_DNA"/>
</dbReference>
<keyword evidence="16" id="KW-1185">Reference proteome</keyword>